<dbReference type="PANTHER" id="PTHR42727:SF1">
    <property type="entry name" value="PHOSPHATE TRANSPORT SYSTEM PERMEASE"/>
    <property type="match status" value="1"/>
</dbReference>
<evidence type="ECO:0000256" key="3">
    <source>
        <dbReference type="ARBA" id="ARBA00022989"/>
    </source>
</evidence>
<dbReference type="Proteomes" id="UP001055580">
    <property type="component" value="Chromosome"/>
</dbReference>
<reference evidence="8" key="1">
    <citation type="submission" date="2022-05" db="EMBL/GenBank/DDBJ databases">
        <title>Sphingomonas sp. strain RMG20 Genome sequencing and assembly.</title>
        <authorList>
            <person name="Kim I."/>
        </authorList>
    </citation>
    <scope>NUCLEOTIDE SEQUENCE</scope>
    <source>
        <strain evidence="8">RMG20</strain>
    </source>
</reference>
<comment type="subcellular location">
    <subcellularLocation>
        <location evidence="6">Cell inner membrane</location>
        <topology evidence="6">Multi-pass membrane protein</topology>
    </subcellularLocation>
    <subcellularLocation>
        <location evidence="1 5">Cell membrane</location>
        <topology evidence="1 5">Multi-pass membrane protein</topology>
    </subcellularLocation>
</comment>
<evidence type="ECO:0000313" key="9">
    <source>
        <dbReference type="Proteomes" id="UP001055580"/>
    </source>
</evidence>
<dbReference type="NCBIfam" id="TIGR02138">
    <property type="entry name" value="phosphate_pstC"/>
    <property type="match status" value="1"/>
</dbReference>
<feature type="transmembrane region" description="Helical" evidence="5">
    <location>
        <begin position="312"/>
        <end position="336"/>
    </location>
</feature>
<feature type="transmembrane region" description="Helical" evidence="5">
    <location>
        <begin position="271"/>
        <end position="292"/>
    </location>
</feature>
<accession>A0ABY4TX26</accession>
<evidence type="ECO:0000256" key="4">
    <source>
        <dbReference type="ARBA" id="ARBA00023136"/>
    </source>
</evidence>
<evidence type="ECO:0000259" key="7">
    <source>
        <dbReference type="PROSITE" id="PS50928"/>
    </source>
</evidence>
<dbReference type="Pfam" id="PF12501">
    <property type="entry name" value="DUF3708"/>
    <property type="match status" value="1"/>
</dbReference>
<dbReference type="PANTHER" id="PTHR42727">
    <property type="entry name" value="PHOSPHATE TRANSPORT SYSTEM PERMEASE PROTEIN"/>
    <property type="match status" value="1"/>
</dbReference>
<feature type="transmembrane region" description="Helical" evidence="5">
    <location>
        <begin position="128"/>
        <end position="150"/>
    </location>
</feature>
<evidence type="ECO:0000256" key="5">
    <source>
        <dbReference type="RuleBase" id="RU363032"/>
    </source>
</evidence>
<dbReference type="InterPro" id="IPR000515">
    <property type="entry name" value="MetI-like"/>
</dbReference>
<keyword evidence="2 5" id="KW-0812">Transmembrane</keyword>
<organism evidence="8 9">
    <name type="scientific">Sphingomonas donggukensis</name>
    <dbReference type="NCBI Taxonomy" id="2949093"/>
    <lineage>
        <taxon>Bacteria</taxon>
        <taxon>Pseudomonadati</taxon>
        <taxon>Pseudomonadota</taxon>
        <taxon>Alphaproteobacteria</taxon>
        <taxon>Sphingomonadales</taxon>
        <taxon>Sphingomonadaceae</taxon>
        <taxon>Sphingomonas</taxon>
    </lineage>
</organism>
<dbReference type="Gene3D" id="1.10.3720.10">
    <property type="entry name" value="MetI-like"/>
    <property type="match status" value="1"/>
</dbReference>
<dbReference type="InterPro" id="IPR011864">
    <property type="entry name" value="Phosphate_PstC"/>
</dbReference>
<evidence type="ECO:0000256" key="2">
    <source>
        <dbReference type="ARBA" id="ARBA00022692"/>
    </source>
</evidence>
<feature type="transmembrane region" description="Helical" evidence="5">
    <location>
        <begin position="226"/>
        <end position="251"/>
    </location>
</feature>
<evidence type="ECO:0000313" key="8">
    <source>
        <dbReference type="EMBL" id="URW76946.1"/>
    </source>
</evidence>
<dbReference type="RefSeq" id="WP_250754763.1">
    <property type="nucleotide sequence ID" value="NZ_CP098401.1"/>
</dbReference>
<dbReference type="CDD" id="cd06261">
    <property type="entry name" value="TM_PBP2"/>
    <property type="match status" value="1"/>
</dbReference>
<dbReference type="PROSITE" id="PS50928">
    <property type="entry name" value="ABC_TM1"/>
    <property type="match status" value="1"/>
</dbReference>
<feature type="domain" description="ABC transmembrane type-1" evidence="7">
    <location>
        <begin position="228"/>
        <end position="445"/>
    </location>
</feature>
<dbReference type="EMBL" id="CP098401">
    <property type="protein sequence ID" value="URW76946.1"/>
    <property type="molecule type" value="Genomic_DNA"/>
</dbReference>
<proteinExistence type="inferred from homology"/>
<dbReference type="SUPFAM" id="SSF161098">
    <property type="entry name" value="MetI-like"/>
    <property type="match status" value="1"/>
</dbReference>
<comment type="similarity">
    <text evidence="6">Belongs to the binding-protein-dependent transport system permease family. CysTW subfamily.</text>
</comment>
<feature type="transmembrane region" description="Helical" evidence="5">
    <location>
        <begin position="43"/>
        <end position="64"/>
    </location>
</feature>
<dbReference type="InterPro" id="IPR035906">
    <property type="entry name" value="MetI-like_sf"/>
</dbReference>
<keyword evidence="3 5" id="KW-1133">Transmembrane helix</keyword>
<evidence type="ECO:0000256" key="6">
    <source>
        <dbReference type="RuleBase" id="RU363054"/>
    </source>
</evidence>
<protein>
    <recommendedName>
        <fullName evidence="6">Phosphate transport system permease protein</fullName>
    </recommendedName>
</protein>
<feature type="transmembrane region" description="Helical" evidence="5">
    <location>
        <begin position="425"/>
        <end position="449"/>
    </location>
</feature>
<feature type="transmembrane region" description="Helical" evidence="5">
    <location>
        <begin position="162"/>
        <end position="187"/>
    </location>
</feature>
<keyword evidence="6" id="KW-0592">Phosphate transport</keyword>
<comment type="function">
    <text evidence="6">Part of the binding-protein-dependent transport system for phosphate; probably responsible for the translocation of the substrate across the membrane.</text>
</comment>
<dbReference type="Pfam" id="PF00528">
    <property type="entry name" value="BPD_transp_1"/>
    <property type="match status" value="1"/>
</dbReference>
<keyword evidence="6" id="KW-1003">Cell membrane</keyword>
<keyword evidence="4 5" id="KW-0472">Membrane</keyword>
<sequence>MNGVALLALIAGLALIGWMSARARAFAFAGGPARANSLPGQHAAYVVLWVVVPALIFLAGWAALSPSLVTATALSHPAASVLPAGGFEREAILNEARSLAAGSAYGAFYSQSEGLAPAFAAAASRYRWIGTIVAILLAFAGGAYALSRVAPAFRARAQVERGVMLALLVASLIAILTTLGIFLSLVFESVRFFERVPVTDFLLGTNWSPQVIPANDPGSALGAVPLFWGTFFIGAVIAMLVAIPFGLMSAIYLTQYAKPSVRRWVKPMLEVLAGIPTVVYGYFAALTVGPAIRQVAVALGMPFASSESALSAGLVMGVMIIPFVSSMADDAIAAVPASMRDGSLAMGATTNETIRRVLMPAALPGVVAGVLLAVSRAIGETMIVVMAASGAATITLNPFESATTVTKQIVDLLTGEAEFDSPKTLAAFALGLTLFLITFLLNIVALSVVKRYREAYE</sequence>
<keyword evidence="9" id="KW-1185">Reference proteome</keyword>
<name>A0ABY4TX26_9SPHN</name>
<keyword evidence="6" id="KW-0997">Cell inner membrane</keyword>
<keyword evidence="5" id="KW-0813">Transport</keyword>
<evidence type="ECO:0000256" key="1">
    <source>
        <dbReference type="ARBA" id="ARBA00004651"/>
    </source>
</evidence>
<feature type="transmembrane region" description="Helical" evidence="5">
    <location>
        <begin position="357"/>
        <end position="378"/>
    </location>
</feature>
<dbReference type="InterPro" id="IPR022182">
    <property type="entry name" value="PstC_N"/>
</dbReference>
<gene>
    <name evidence="8" type="primary">pstC</name>
    <name evidence="8" type="ORF">M9980_07070</name>
</gene>